<feature type="compositionally biased region" description="Basic and acidic residues" evidence="1">
    <location>
        <begin position="178"/>
        <end position="189"/>
    </location>
</feature>
<evidence type="ECO:0000313" key="2">
    <source>
        <dbReference type="EMBL" id="MBY31108.1"/>
    </source>
</evidence>
<protein>
    <submittedName>
        <fullName evidence="2">Uncharacterized protein</fullName>
    </submittedName>
</protein>
<name>A0A2S2PP75_SCHGA</name>
<gene>
    <name evidence="2" type="ORF">g.101523</name>
</gene>
<sequence length="189" mass="22109">MDKDMRDRRIHFNKTVEKIRSKLITSVQNVDNDNTHKRTIKEYNECFLIPSQVTLNESNIMNMNCNKKSSKPWSMIVSSKENQIKKIQQTTICDENKENEKNISTFSKLETDLKTYETLVLELNKLSAEEQNIRNKLFPFNLKDEPIICQNNVPSESQEKTQPKEISRKKQISNGKTKLNETKKQITGK</sequence>
<feature type="region of interest" description="Disordered" evidence="1">
    <location>
        <begin position="151"/>
        <end position="189"/>
    </location>
</feature>
<proteinExistence type="predicted"/>
<dbReference type="EMBL" id="GGMR01018489">
    <property type="protein sequence ID" value="MBY31108.1"/>
    <property type="molecule type" value="Transcribed_RNA"/>
</dbReference>
<feature type="compositionally biased region" description="Basic and acidic residues" evidence="1">
    <location>
        <begin position="157"/>
        <end position="168"/>
    </location>
</feature>
<reference evidence="2" key="1">
    <citation type="submission" date="2018-04" db="EMBL/GenBank/DDBJ databases">
        <title>Transcriptome of Schizaphis graminum biotype I.</title>
        <authorList>
            <person name="Scully E.D."/>
            <person name="Geib S.M."/>
            <person name="Palmer N.A."/>
            <person name="Koch K."/>
            <person name="Bradshaw J."/>
            <person name="Heng-Moss T."/>
            <person name="Sarath G."/>
        </authorList>
    </citation>
    <scope>NUCLEOTIDE SEQUENCE</scope>
</reference>
<organism evidence="2">
    <name type="scientific">Schizaphis graminum</name>
    <name type="common">Green bug aphid</name>
    <dbReference type="NCBI Taxonomy" id="13262"/>
    <lineage>
        <taxon>Eukaryota</taxon>
        <taxon>Metazoa</taxon>
        <taxon>Ecdysozoa</taxon>
        <taxon>Arthropoda</taxon>
        <taxon>Hexapoda</taxon>
        <taxon>Insecta</taxon>
        <taxon>Pterygota</taxon>
        <taxon>Neoptera</taxon>
        <taxon>Paraneoptera</taxon>
        <taxon>Hemiptera</taxon>
        <taxon>Sternorrhyncha</taxon>
        <taxon>Aphidomorpha</taxon>
        <taxon>Aphidoidea</taxon>
        <taxon>Aphididae</taxon>
        <taxon>Aphidini</taxon>
        <taxon>Schizaphis</taxon>
    </lineage>
</organism>
<dbReference type="AlphaFoldDB" id="A0A2S2PP75"/>
<evidence type="ECO:0000256" key="1">
    <source>
        <dbReference type="SAM" id="MobiDB-lite"/>
    </source>
</evidence>
<accession>A0A2S2PP75</accession>